<keyword evidence="4" id="KW-1185">Reference proteome</keyword>
<feature type="transmembrane region" description="Helical" evidence="2">
    <location>
        <begin position="40"/>
        <end position="63"/>
    </location>
</feature>
<dbReference type="Proteomes" id="UP001237823">
    <property type="component" value="Unassembled WGS sequence"/>
</dbReference>
<keyword evidence="2" id="KW-1133">Transmembrane helix</keyword>
<keyword evidence="2" id="KW-0472">Membrane</keyword>
<dbReference type="RefSeq" id="WP_289458792.1">
    <property type="nucleotide sequence ID" value="NZ_JAUCML010000005.1"/>
</dbReference>
<name>A0ABT7T6R3_9MICO</name>
<evidence type="ECO:0000313" key="4">
    <source>
        <dbReference type="Proteomes" id="UP001237823"/>
    </source>
</evidence>
<keyword evidence="2" id="KW-0812">Transmembrane</keyword>
<protein>
    <submittedName>
        <fullName evidence="3">Uncharacterized protein</fullName>
    </submittedName>
</protein>
<proteinExistence type="predicted"/>
<gene>
    <name evidence="3" type="ORF">QUG92_09055</name>
</gene>
<evidence type="ECO:0000256" key="2">
    <source>
        <dbReference type="SAM" id="Phobius"/>
    </source>
</evidence>
<organism evidence="3 4">
    <name type="scientific">Curtobacterium citri</name>
    <dbReference type="NCBI Taxonomy" id="3055139"/>
    <lineage>
        <taxon>Bacteria</taxon>
        <taxon>Bacillati</taxon>
        <taxon>Actinomycetota</taxon>
        <taxon>Actinomycetes</taxon>
        <taxon>Micrococcales</taxon>
        <taxon>Microbacteriaceae</taxon>
        <taxon>Curtobacterium</taxon>
    </lineage>
</organism>
<feature type="region of interest" description="Disordered" evidence="1">
    <location>
        <begin position="1"/>
        <end position="27"/>
    </location>
</feature>
<reference evidence="3 4" key="1">
    <citation type="submission" date="2023-06" db="EMBL/GenBank/DDBJ databases">
        <authorList>
            <person name="Feng G."/>
            <person name="Li J."/>
            <person name="Zhu H."/>
        </authorList>
    </citation>
    <scope>NUCLEOTIDE SEQUENCE [LARGE SCALE GENOMIC DNA]</scope>
    <source>
        <strain evidence="3 4">RHCKG23</strain>
    </source>
</reference>
<dbReference type="EMBL" id="JAUCML010000005">
    <property type="protein sequence ID" value="MDM7885252.1"/>
    <property type="molecule type" value="Genomic_DNA"/>
</dbReference>
<evidence type="ECO:0000313" key="3">
    <source>
        <dbReference type="EMBL" id="MDM7885252.1"/>
    </source>
</evidence>
<sequence length="239" mass="24124">MTTQPTGPGDDPDDLDRAFGPDTASVTRPPVARRVRSGSVIALAAAVTGVVLVLVLSTIIGSIQNGVGGIFPQPDAALDRLRTLATDVDGVASVQDGATEKRSFASWDVSAVVVADGGLSHGEQTDLVRALSAAVAAADGNGVRVGVEARFDGLRVGVSNDAATSVRRLDLARTVGTIGGVVGVSCSWGPDGPSDEPADQRVVVLTVGRGVALAAIVDVATDRTHRVFPGATIGSARPS</sequence>
<comment type="caution">
    <text evidence="3">The sequence shown here is derived from an EMBL/GenBank/DDBJ whole genome shotgun (WGS) entry which is preliminary data.</text>
</comment>
<evidence type="ECO:0000256" key="1">
    <source>
        <dbReference type="SAM" id="MobiDB-lite"/>
    </source>
</evidence>
<accession>A0ABT7T6R3</accession>